<feature type="coiled-coil region" evidence="8">
    <location>
        <begin position="92"/>
        <end position="150"/>
    </location>
</feature>
<evidence type="ECO:0000256" key="6">
    <source>
        <dbReference type="ARBA" id="ARBA00023288"/>
    </source>
</evidence>
<keyword evidence="5" id="KW-1015">Disulfide bond</keyword>
<dbReference type="Bgee" id="ENSPANG00000035889">
    <property type="expression patterns" value="Expressed in gastrocnemius and 66 other cell types or tissues"/>
</dbReference>
<comment type="subcellular location">
    <subcellularLocation>
        <location evidence="7">Mitochondrion inner membrane</location>
        <topology evidence="7">Lipid-anchor</topology>
    </subcellularLocation>
</comment>
<dbReference type="Ensembl" id="ENSPANT00000037731.2">
    <property type="protein sequence ID" value="ENSPANP00000039284.2"/>
    <property type="gene ID" value="ENSPANG00000035889.2"/>
</dbReference>
<evidence type="ECO:0000256" key="9">
    <source>
        <dbReference type="SAM" id="Phobius"/>
    </source>
</evidence>
<protein>
    <recommendedName>
        <fullName evidence="12">MICOS complex subunit MIC19</fullName>
    </recommendedName>
</protein>
<dbReference type="GO" id="GO:0061617">
    <property type="term" value="C:MICOS complex"/>
    <property type="evidence" value="ECO:0007669"/>
    <property type="project" value="InterPro"/>
</dbReference>
<feature type="transmembrane region" description="Helical" evidence="9">
    <location>
        <begin position="16"/>
        <end position="46"/>
    </location>
</feature>
<evidence type="ECO:0000256" key="5">
    <source>
        <dbReference type="ARBA" id="ARBA00023157"/>
    </source>
</evidence>
<keyword evidence="4 9" id="KW-0472">Membrane</keyword>
<evidence type="ECO:0000256" key="4">
    <source>
        <dbReference type="ARBA" id="ARBA00023136"/>
    </source>
</evidence>
<keyword evidence="8" id="KW-0175">Coiled coil</keyword>
<accession>A0A2I3MU37</accession>
<evidence type="ECO:0000256" key="3">
    <source>
        <dbReference type="ARBA" id="ARBA00023128"/>
    </source>
</evidence>
<keyword evidence="1" id="KW-0519">Myristate</keyword>
<evidence type="ECO:0000256" key="1">
    <source>
        <dbReference type="ARBA" id="ARBA00022707"/>
    </source>
</evidence>
<dbReference type="InterPro" id="IPR007964">
    <property type="entry name" value="MIC19/MIC25"/>
</dbReference>
<dbReference type="GeneTree" id="ENSGT00390000000903"/>
<reference evidence="10" key="2">
    <citation type="submission" date="2025-08" db="UniProtKB">
        <authorList>
            <consortium name="Ensembl"/>
        </authorList>
    </citation>
    <scope>IDENTIFICATION</scope>
</reference>
<evidence type="ECO:0000256" key="8">
    <source>
        <dbReference type="SAM" id="Coils"/>
    </source>
</evidence>
<dbReference type="PANTHER" id="PTHR21588:SF18">
    <property type="entry name" value="MICOS COMPLEX SUBUNIT MIC19"/>
    <property type="match status" value="1"/>
</dbReference>
<dbReference type="PANTHER" id="PTHR21588">
    <property type="entry name" value="COILED-COIL-HELIX-COILED-COIL-HELIX DOMAIN CONTAINING 6"/>
    <property type="match status" value="1"/>
</dbReference>
<dbReference type="AlphaFoldDB" id="A0A2I3MU37"/>
<organism evidence="10 11">
    <name type="scientific">Papio anubis</name>
    <name type="common">Olive baboon</name>
    <dbReference type="NCBI Taxonomy" id="9555"/>
    <lineage>
        <taxon>Eukaryota</taxon>
        <taxon>Metazoa</taxon>
        <taxon>Chordata</taxon>
        <taxon>Craniata</taxon>
        <taxon>Vertebrata</taxon>
        <taxon>Euteleostomi</taxon>
        <taxon>Mammalia</taxon>
        <taxon>Eutheria</taxon>
        <taxon>Euarchontoglires</taxon>
        <taxon>Primates</taxon>
        <taxon>Haplorrhini</taxon>
        <taxon>Catarrhini</taxon>
        <taxon>Cercopithecidae</taxon>
        <taxon>Cercopithecinae</taxon>
        <taxon>Papio</taxon>
    </lineage>
</organism>
<keyword evidence="9" id="KW-1133">Transmembrane helix</keyword>
<dbReference type="GO" id="GO:0007007">
    <property type="term" value="P:inner mitochondrial membrane organization"/>
    <property type="evidence" value="ECO:0007669"/>
    <property type="project" value="TreeGrafter"/>
</dbReference>
<evidence type="ECO:0000256" key="2">
    <source>
        <dbReference type="ARBA" id="ARBA00022792"/>
    </source>
</evidence>
<evidence type="ECO:0008006" key="12">
    <source>
        <dbReference type="Google" id="ProtNLM"/>
    </source>
</evidence>
<evidence type="ECO:0000256" key="7">
    <source>
        <dbReference type="ARBA" id="ARBA00034476"/>
    </source>
</evidence>
<evidence type="ECO:0000313" key="11">
    <source>
        <dbReference type="Proteomes" id="UP000028761"/>
    </source>
</evidence>
<dbReference type="STRING" id="9555.ENSPANP00000039284"/>
<keyword evidence="9" id="KW-0812">Transmembrane</keyword>
<reference evidence="10 11" key="1">
    <citation type="submission" date="2012-03" db="EMBL/GenBank/DDBJ databases">
        <title>Whole Genome Assembly of Papio anubis.</title>
        <authorList>
            <person name="Liu Y.L."/>
            <person name="Abraham K.A."/>
            <person name="Akbar H.A."/>
            <person name="Ali S.A."/>
            <person name="Anosike U.A."/>
            <person name="Aqrawi P.A."/>
            <person name="Arias F.A."/>
            <person name="Attaway T.A."/>
            <person name="Awwad R.A."/>
            <person name="Babu C.B."/>
            <person name="Bandaranaike D.B."/>
            <person name="Battles P.B."/>
            <person name="Bell A.B."/>
            <person name="Beltran B.B."/>
            <person name="Berhane-Mersha D.B."/>
            <person name="Bess C.B."/>
            <person name="Bickham C.B."/>
            <person name="Bolden T.B."/>
            <person name="Carter K.C."/>
            <person name="Chau D.C."/>
            <person name="Chavez A.C."/>
            <person name="Clerc-Blankenburg K.C."/>
            <person name="Coyle M.C."/>
            <person name="Dao M.D."/>
            <person name="Davila M.L.D."/>
            <person name="Davy-Carroll L.D."/>
            <person name="Denson S.D."/>
            <person name="Dinh H.D."/>
            <person name="Fernandez S.F."/>
            <person name="Fernando P.F."/>
            <person name="Forbes L.F."/>
            <person name="Francis C.F."/>
            <person name="Francisco L.F."/>
            <person name="Fu Q.F."/>
            <person name="Garcia-Iii R.G."/>
            <person name="Garrett T.G."/>
            <person name="Gross S.G."/>
            <person name="Gubbala S.G."/>
            <person name="Hirani K.H."/>
            <person name="Hogues M.H."/>
            <person name="Hollins B.H."/>
            <person name="Jackson L.J."/>
            <person name="Javaid M.J."/>
            <person name="Jhangiani S.J."/>
            <person name="Johnson A.J."/>
            <person name="Johnson B.J."/>
            <person name="Jones J.J."/>
            <person name="Joshi V.J."/>
            <person name="Kalu J.K."/>
            <person name="Khan N.K."/>
            <person name="Korchina V.K."/>
            <person name="Kovar C.K."/>
            <person name="Lago L.L."/>
            <person name="Lara F.L."/>
            <person name="Le T.-K.L."/>
            <person name="Lee S.L."/>
            <person name="Legall-Iii F.L."/>
            <person name="Lemon S.L."/>
            <person name="Liu J.L."/>
            <person name="Liu Y.-S.L."/>
            <person name="Liyanage D.L."/>
            <person name="Lopez J.L."/>
            <person name="Lorensuhewa L.L."/>
            <person name="Mata R.M."/>
            <person name="Mathew T.M."/>
            <person name="Mercado C.M."/>
            <person name="Mercado I.M."/>
            <person name="Morales K.M."/>
            <person name="Morgan M.M."/>
            <person name="Munidasa M.M."/>
            <person name="Ngo D.N."/>
            <person name="Nguyen L.N."/>
            <person name="Nguyen T.N."/>
            <person name="Nguyen N.N."/>
            <person name="Obregon M.O."/>
            <person name="Okwuonu G.O."/>
            <person name="Ongeri F.O."/>
            <person name="Onwere C.O."/>
            <person name="Osifeso I.O."/>
            <person name="Parra A.P."/>
            <person name="Patil S.P."/>
            <person name="Perez A.P."/>
            <person name="Perez Y.P."/>
            <person name="Pham C.P."/>
            <person name="Pu L.-L.P."/>
            <person name="Puazo M.P."/>
            <person name="Quiroz J.Q."/>
            <person name="Rouhana J.R."/>
            <person name="Ruiz M.R."/>
            <person name="Ruiz S.-J.R."/>
            <person name="Saada N.S."/>
            <person name="Santibanez J.S."/>
            <person name="Scheel M.S."/>
            <person name="Schneider B.S."/>
            <person name="Simmons D.S."/>
            <person name="Sisson I.S."/>
            <person name="Tang L.-Y.T."/>
            <person name="Thornton R.T."/>
            <person name="Tisius J.T."/>
            <person name="Toledanes G.T."/>
            <person name="Trejos Z.T."/>
            <person name="Usmani K.U."/>
            <person name="Varghese R.V."/>
            <person name="Vattathil S.V."/>
            <person name="Vee V.V."/>
            <person name="Walker D.W."/>
            <person name="Weissenberger G.W."/>
            <person name="White C.W."/>
            <person name="Williams A.W."/>
            <person name="Woodworth J.W."/>
            <person name="Wright R.W."/>
            <person name="Zhu Y.Z."/>
            <person name="Han Y.H."/>
            <person name="Newsham I.N."/>
            <person name="Nazareth L.N."/>
            <person name="Worley K.W."/>
            <person name="Muzny D.M."/>
            <person name="Rogers J.R."/>
            <person name="Gibbs R.G."/>
        </authorList>
    </citation>
    <scope>NUCLEOTIDE SEQUENCE [LARGE SCALE GENOMIC DNA]</scope>
</reference>
<proteinExistence type="predicted"/>
<keyword evidence="3" id="KW-0496">Mitochondrion</keyword>
<name>A0A2I3MU37_PAPAN</name>
<keyword evidence="11" id="KW-1185">Reference proteome</keyword>
<keyword evidence="6" id="KW-0449">Lipoprotein</keyword>
<dbReference type="Proteomes" id="UP000028761">
    <property type="component" value="Chromosome 4"/>
</dbReference>
<keyword evidence="2" id="KW-0999">Mitochondrion inner membrane</keyword>
<reference evidence="10" key="3">
    <citation type="submission" date="2025-09" db="UniProtKB">
        <authorList>
            <consortium name="Ensembl"/>
        </authorList>
    </citation>
    <scope>IDENTIFICATION</scope>
</reference>
<dbReference type="Pfam" id="PF05300">
    <property type="entry name" value="MIC19_MIC25"/>
    <property type="match status" value="1"/>
</dbReference>
<dbReference type="InterPro" id="IPR052632">
    <property type="entry name" value="MICOS_subunit_Mic19"/>
</dbReference>
<sequence length="245" mass="28249">MAVRFSLISLGHLSYVWIWMTKLLGCYCIGFHSCSFIIDFILMLLFQLSENVIDRMKESSPSGSKSQRYSGAYGASVSDEELKRRVAEELALEQAKKESEDQKRLKQAKELDRERAAANEQLTRAILRERISSEEERAKAKHLARQLEEKDRVLKKQDAFYKEQLARLEERSSEFYKVTTEQYQKAAEEVEAKFNASILAGSFSSSACFIFIAGCCFTDLPAMEFHFHPSDLFLHWIHLPKMVPL</sequence>
<evidence type="ECO:0000313" key="10">
    <source>
        <dbReference type="Ensembl" id="ENSPANP00000039284.2"/>
    </source>
</evidence>